<evidence type="ECO:0000313" key="5">
    <source>
        <dbReference type="Proteomes" id="UP000190669"/>
    </source>
</evidence>
<feature type="domain" description="DUF6443" evidence="2">
    <location>
        <begin position="37"/>
        <end position="154"/>
    </location>
</feature>
<keyword evidence="1" id="KW-0732">Signal</keyword>
<gene>
    <name evidence="4" type="ORF">NCTC11212_03486</name>
    <name evidence="3" type="ORF">SAMN05421800_12653</name>
</gene>
<dbReference type="Proteomes" id="UP000251937">
    <property type="component" value="Unassembled WGS sequence"/>
</dbReference>
<dbReference type="Pfam" id="PF20041">
    <property type="entry name" value="DUF6443"/>
    <property type="match status" value="1"/>
</dbReference>
<dbReference type="NCBIfam" id="TIGR03696">
    <property type="entry name" value="Rhs_assc_core"/>
    <property type="match status" value="1"/>
</dbReference>
<name>A0AAX2IP73_9FLAO</name>
<dbReference type="InterPro" id="IPR045619">
    <property type="entry name" value="DUF6443"/>
</dbReference>
<keyword evidence="5" id="KW-1185">Reference proteome</keyword>
<evidence type="ECO:0000313" key="4">
    <source>
        <dbReference type="EMBL" id="SQA91849.1"/>
    </source>
</evidence>
<evidence type="ECO:0000256" key="1">
    <source>
        <dbReference type="SAM" id="SignalP"/>
    </source>
</evidence>
<feature type="chain" id="PRO_5044027583" evidence="1">
    <location>
        <begin position="20"/>
        <end position="1186"/>
    </location>
</feature>
<evidence type="ECO:0000259" key="2">
    <source>
        <dbReference type="Pfam" id="PF20041"/>
    </source>
</evidence>
<dbReference type="InterPro" id="IPR022385">
    <property type="entry name" value="Rhs_assc_core"/>
</dbReference>
<reference evidence="3 5" key="1">
    <citation type="submission" date="2017-02" db="EMBL/GenBank/DDBJ databases">
        <authorList>
            <person name="Varghese N."/>
            <person name="Submissions S."/>
        </authorList>
    </citation>
    <scope>NUCLEOTIDE SEQUENCE [LARGE SCALE GENOMIC DNA]</scope>
    <source>
        <strain evidence="3 5">DSM 16775</strain>
    </source>
</reference>
<dbReference type="Proteomes" id="UP000190669">
    <property type="component" value="Unassembled WGS sequence"/>
</dbReference>
<evidence type="ECO:0000313" key="6">
    <source>
        <dbReference type="Proteomes" id="UP000251937"/>
    </source>
</evidence>
<accession>A0AAX2IP73</accession>
<proteinExistence type="predicted"/>
<dbReference type="PANTHER" id="PTHR32305">
    <property type="match status" value="1"/>
</dbReference>
<comment type="caution">
    <text evidence="4">The sequence shown here is derived from an EMBL/GenBank/DDBJ whole genome shotgun (WGS) entry which is preliminary data.</text>
</comment>
<dbReference type="EMBL" id="UAVR01000017">
    <property type="protein sequence ID" value="SQA91849.1"/>
    <property type="molecule type" value="Genomic_DNA"/>
</dbReference>
<sequence length="1186" mass="133569">MKKIIIPISTLFVVGLSHAQTLNLSTNQNYVYSKTYLDYNASTASKTAETVQYLDGLGRPKQVVNIKASPLQKDVVSHITYDGFGRQALDYLPVPQGGTMNGAIIPDPLANAPNTPLGNEVIFAKKEFENSPLDRVLEQKQVGQAWSEKPVKFNYDANADGEVKKYTATFDYSTFVSEIVLSSVGYGANQLYKNTVTDEDGNKTIEFKNGQGQTILVRKMLDDVTKADTYYIYNDYNQLAFVIPPLAADAVKNLTTGAFPDITLNNLCYQYKYDSRNRLVEKKLPGKGWEYMVYDKADRLIFTQDAVMHPTGKWLFTKYDKFGRVILTGIVGGTDRADMQNMISNNLIIENRSRSGFTKNGMQIYYSNDHFPYLETVLSVNYYDTYPYYTPSFTPTVTNLPLLTDDSSLNVSTKSLPVASYVKNIEDDNWTKNYTWYDQKGRAIGTHSVNHLGGYTKTESELDFSGTPKMVVTRHKRLDSDAERVSNENFTYDHQNRLVTHTHQVDNNPVEYLAQNKYNELSQLEYKKVGGTSSNTPLQQVDYLYNIRGWMTQINDPANLGSDLLGYKIKYNQVEGEQTPNNDFLALQVKPKYNGNIAEVDWKTSTQENEPLKRYGYVYDRLNRLLAGFYQNEINPTAKEYFEKIDYDLNGNITRLQRSAELMTGNTAAFKIDNLRYDHTGNRLTKVTEEEIGKSDGYPYLASHNTIEYDNNLANGNGNMTKHLDKGISSIQYNFLNLPKQITQNAQVTNYIYRADGVKVKKLFGDIETNYLDGFQYKALKPSQENPGGLIGPDDVAVMKLRIIPTSEGYFDAITNQYIYNYTDHLGNIRLSYTDTNKDGVIQPRQYFVSECDGNWNPPFEFPTCIDNWKPGEIVEINNYYPFGLMHNYTATTQNAYQYKYNGKELQETGMYDYGARLYMPDIGRWGVVDPLAEKYINWSPYNYSINNPIRWIDPDGRGVTDVVLRGDQAKEAFEQLKNASSNLNLKMDSKGKVTGTLKKGATATDAESTLLSAMSNKSVVVDVLAQSSNVIESDNTAIFGGAFRGSTINSSIDASLEGSPNTITHANQTINPTDLGEMDTYYSAVKGVGVMHEILEAYSGAINSPGAISITGKQNRALGKDWYLNAHNNASALDPRINYNLDSENKILPRTAGGNIRIERTLYRQVNGIRESKSLGTVEIKPKTK</sequence>
<dbReference type="InterPro" id="IPR050708">
    <property type="entry name" value="T6SS_VgrG/RHS"/>
</dbReference>
<evidence type="ECO:0000313" key="3">
    <source>
        <dbReference type="EMBL" id="SKC07229.1"/>
    </source>
</evidence>
<dbReference type="AlphaFoldDB" id="A0AAX2IP73"/>
<organism evidence="4 6">
    <name type="scientific">Chryseobacterium balustinum</name>
    <dbReference type="NCBI Taxonomy" id="246"/>
    <lineage>
        <taxon>Bacteria</taxon>
        <taxon>Pseudomonadati</taxon>
        <taxon>Bacteroidota</taxon>
        <taxon>Flavobacteriia</taxon>
        <taxon>Flavobacteriales</taxon>
        <taxon>Weeksellaceae</taxon>
        <taxon>Chryseobacterium group</taxon>
        <taxon>Chryseobacterium</taxon>
    </lineage>
</organism>
<dbReference type="RefSeq" id="WP_079466863.1">
    <property type="nucleotide sequence ID" value="NZ_CP033934.1"/>
</dbReference>
<dbReference type="KEGG" id="cbp:EB354_05245"/>
<dbReference type="PANTHER" id="PTHR32305:SF15">
    <property type="entry name" value="PROTEIN RHSA-RELATED"/>
    <property type="match status" value="1"/>
</dbReference>
<dbReference type="Gene3D" id="2.180.10.10">
    <property type="entry name" value="RHS repeat-associated core"/>
    <property type="match status" value="1"/>
</dbReference>
<dbReference type="EMBL" id="FUZE01000026">
    <property type="protein sequence ID" value="SKC07229.1"/>
    <property type="molecule type" value="Genomic_DNA"/>
</dbReference>
<feature type="signal peptide" evidence="1">
    <location>
        <begin position="1"/>
        <end position="19"/>
    </location>
</feature>
<protein>
    <submittedName>
        <fullName evidence="3 4">RHS repeat-associated core domain</fullName>
    </submittedName>
</protein>
<reference evidence="4 6" key="2">
    <citation type="submission" date="2018-06" db="EMBL/GenBank/DDBJ databases">
        <authorList>
            <consortium name="Pathogen Informatics"/>
            <person name="Doyle S."/>
        </authorList>
    </citation>
    <scope>NUCLEOTIDE SEQUENCE [LARGE SCALE GENOMIC DNA]</scope>
    <source>
        <strain evidence="4 6">NCTC11212</strain>
    </source>
</reference>